<dbReference type="Proteomes" id="UP000186303">
    <property type="component" value="Chromosome 4"/>
</dbReference>
<evidence type="ECO:0000313" key="10">
    <source>
        <dbReference type="Proteomes" id="UP000186303"/>
    </source>
</evidence>
<feature type="domain" description="dUTPase-like" evidence="8">
    <location>
        <begin position="20"/>
        <end position="147"/>
    </location>
</feature>
<gene>
    <name evidence="9" type="primary">DUT1</name>
    <name evidence="9" type="ORF">MSYG_2526</name>
</gene>
<evidence type="ECO:0000313" key="9">
    <source>
        <dbReference type="EMBL" id="SHO78184.1"/>
    </source>
</evidence>
<dbReference type="PANTHER" id="PTHR11241">
    <property type="entry name" value="DEOXYURIDINE 5'-TRIPHOSPHATE NUCLEOTIDOHYDROLASE"/>
    <property type="match status" value="1"/>
</dbReference>
<dbReference type="GO" id="GO:0046081">
    <property type="term" value="P:dUTP catabolic process"/>
    <property type="evidence" value="ECO:0007669"/>
    <property type="project" value="UniProtKB-UniRule"/>
</dbReference>
<dbReference type="EMBL" id="LT671824">
    <property type="protein sequence ID" value="SHO78184.1"/>
    <property type="molecule type" value="Genomic_DNA"/>
</dbReference>
<dbReference type="OrthoDB" id="419889at2759"/>
<dbReference type="PANTHER" id="PTHR11241:SF0">
    <property type="entry name" value="DEOXYURIDINE 5'-TRIPHOSPHATE NUCLEOTIDOHYDROLASE"/>
    <property type="match status" value="1"/>
</dbReference>
<dbReference type="GO" id="GO:0004170">
    <property type="term" value="F:dUTP diphosphatase activity"/>
    <property type="evidence" value="ECO:0007669"/>
    <property type="project" value="UniProtKB-UniRule"/>
</dbReference>
<evidence type="ECO:0000256" key="2">
    <source>
        <dbReference type="ARBA" id="ARBA00006581"/>
    </source>
</evidence>
<evidence type="ECO:0000256" key="1">
    <source>
        <dbReference type="ARBA" id="ARBA00005142"/>
    </source>
</evidence>
<keyword evidence="5 6" id="KW-0546">Nucleotide metabolism</keyword>
<comment type="similarity">
    <text evidence="2 6">Belongs to the dUTPase family.</text>
</comment>
<dbReference type="GO" id="GO:0000287">
    <property type="term" value="F:magnesium ion binding"/>
    <property type="evidence" value="ECO:0007669"/>
    <property type="project" value="UniProtKB-UniRule"/>
</dbReference>
<dbReference type="STRING" id="1230383.A0A1M8A7M6"/>
<protein>
    <recommendedName>
        <fullName evidence="6">Deoxyuridine 5'-triphosphate nucleotidohydrolase</fullName>
        <shortName evidence="6">dUTPase</shortName>
        <ecNumber evidence="6">3.6.1.23</ecNumber>
    </recommendedName>
    <alternativeName>
        <fullName evidence="6">dUTP pyrophosphatase</fullName>
    </alternativeName>
</protein>
<dbReference type="InterPro" id="IPR029054">
    <property type="entry name" value="dUTPase-like"/>
</dbReference>
<evidence type="ECO:0000256" key="6">
    <source>
        <dbReference type="RuleBase" id="RU367024"/>
    </source>
</evidence>
<keyword evidence="6" id="KW-0460">Magnesium</keyword>
<evidence type="ECO:0000256" key="3">
    <source>
        <dbReference type="ARBA" id="ARBA00011233"/>
    </source>
</evidence>
<feature type="region of interest" description="Disordered" evidence="7">
    <location>
        <begin position="133"/>
        <end position="157"/>
    </location>
</feature>
<accession>A0A1M8A7M6</accession>
<keyword evidence="10" id="KW-1185">Reference proteome</keyword>
<reference evidence="10" key="1">
    <citation type="journal article" date="2017" name="Nucleic Acids Res.">
        <title>Proteogenomics produces comprehensive and highly accurate protein-coding gene annotation in a complete genome assembly of Malassezia sympodialis.</title>
        <authorList>
            <person name="Zhu Y."/>
            <person name="Engstroem P.G."/>
            <person name="Tellgren-Roth C."/>
            <person name="Baudo C.D."/>
            <person name="Kennell J.C."/>
            <person name="Sun S."/>
            <person name="Billmyre R.B."/>
            <person name="Schroeder M.S."/>
            <person name="Andersson A."/>
            <person name="Holm T."/>
            <person name="Sigurgeirsson B."/>
            <person name="Wu G."/>
            <person name="Sankaranarayanan S.R."/>
            <person name="Siddharthan R."/>
            <person name="Sanyal K."/>
            <person name="Lundeberg J."/>
            <person name="Nystedt B."/>
            <person name="Boekhout T."/>
            <person name="Dawson T.L. Jr."/>
            <person name="Heitman J."/>
            <person name="Scheynius A."/>
            <person name="Lehtioe J."/>
        </authorList>
    </citation>
    <scope>NUCLEOTIDE SEQUENCE [LARGE SCALE GENOMIC DNA]</scope>
    <source>
        <strain evidence="10">ATCC 42132</strain>
    </source>
</reference>
<dbReference type="InterPro" id="IPR008181">
    <property type="entry name" value="dUTPase"/>
</dbReference>
<dbReference type="EC" id="3.6.1.23" evidence="6"/>
<dbReference type="SUPFAM" id="SSF51283">
    <property type="entry name" value="dUTPase-like"/>
    <property type="match status" value="1"/>
</dbReference>
<evidence type="ECO:0000256" key="7">
    <source>
        <dbReference type="SAM" id="MobiDB-lite"/>
    </source>
</evidence>
<comment type="subunit">
    <text evidence="3 6">Homotrimer.</text>
</comment>
<organism evidence="9 10">
    <name type="scientific">Malassezia sympodialis (strain ATCC 42132)</name>
    <name type="common">Atopic eczema-associated yeast</name>
    <dbReference type="NCBI Taxonomy" id="1230383"/>
    <lineage>
        <taxon>Eukaryota</taxon>
        <taxon>Fungi</taxon>
        <taxon>Dikarya</taxon>
        <taxon>Basidiomycota</taxon>
        <taxon>Ustilaginomycotina</taxon>
        <taxon>Malasseziomycetes</taxon>
        <taxon>Malasseziales</taxon>
        <taxon>Malasseziaceae</taxon>
        <taxon>Malassezia</taxon>
    </lineage>
</organism>
<proteinExistence type="inferred from homology"/>
<dbReference type="Gene3D" id="2.70.40.10">
    <property type="match status" value="1"/>
</dbReference>
<evidence type="ECO:0000256" key="5">
    <source>
        <dbReference type="ARBA" id="ARBA00023080"/>
    </source>
</evidence>
<dbReference type="GO" id="GO:0006226">
    <property type="term" value="P:dUMP biosynthetic process"/>
    <property type="evidence" value="ECO:0007669"/>
    <property type="project" value="UniProtKB-UniRule"/>
</dbReference>
<name>A0A1M8A7M6_MALS4</name>
<comment type="pathway">
    <text evidence="1 6">Pyrimidine metabolism; dUMP biosynthesis; dUMP from dCTP (dUTP route): step 2/2.</text>
</comment>
<dbReference type="Pfam" id="PF00692">
    <property type="entry name" value="dUTPase"/>
    <property type="match status" value="1"/>
</dbReference>
<evidence type="ECO:0000259" key="8">
    <source>
        <dbReference type="Pfam" id="PF00692"/>
    </source>
</evidence>
<comment type="cofactor">
    <cofactor evidence="6">
        <name>Mg(2+)</name>
        <dbReference type="ChEBI" id="CHEBI:18420"/>
    </cofactor>
</comment>
<dbReference type="NCBIfam" id="TIGR00576">
    <property type="entry name" value="dut"/>
    <property type="match status" value="1"/>
</dbReference>
<dbReference type="NCBIfam" id="NF001862">
    <property type="entry name" value="PRK00601.1"/>
    <property type="match status" value="1"/>
</dbReference>
<dbReference type="AlphaFoldDB" id="A0A1M8A7M6"/>
<dbReference type="InterPro" id="IPR033704">
    <property type="entry name" value="dUTPase_trimeric"/>
</dbReference>
<dbReference type="InterPro" id="IPR036157">
    <property type="entry name" value="dUTPase-like_sf"/>
</dbReference>
<sequence length="157" mass="16752">MRGAPRINYHFPTMSMRLLAKLLTRGSKHAAGYDLYACEDALIPKGGRAVVQTGIHIALPEGHYGRVAPRSGLAVKHGIDTGAGVVDCDYRGLLGVVLFNFGSEDFQFHAGDRIAQLIVEKISMPDIEEVETLDETERGSGGFGSTGGFTSKSAASQ</sequence>
<comment type="function">
    <text evidence="6">Involved in nucleotide metabolism via production of dUMP, the immediate precursor of thymidine nucleotides, and decreases the intracellular concentration of dUTP so that uracil cannot be incorporated into DNA.</text>
</comment>
<feature type="compositionally biased region" description="Low complexity" evidence="7">
    <location>
        <begin position="148"/>
        <end position="157"/>
    </location>
</feature>
<comment type="catalytic activity">
    <reaction evidence="6">
        <text>dUTP + H2O = dUMP + diphosphate + H(+)</text>
        <dbReference type="Rhea" id="RHEA:10248"/>
        <dbReference type="ChEBI" id="CHEBI:15377"/>
        <dbReference type="ChEBI" id="CHEBI:15378"/>
        <dbReference type="ChEBI" id="CHEBI:33019"/>
        <dbReference type="ChEBI" id="CHEBI:61555"/>
        <dbReference type="ChEBI" id="CHEBI:246422"/>
        <dbReference type="EC" id="3.6.1.23"/>
    </reaction>
</comment>
<dbReference type="UniPathway" id="UPA00610">
    <property type="reaction ID" value="UER00666"/>
</dbReference>
<dbReference type="OMA" id="GREFHTQ"/>
<dbReference type="VEuPathDB" id="FungiDB:MSYG_2526"/>
<dbReference type="CDD" id="cd07557">
    <property type="entry name" value="trimeric_dUTPase"/>
    <property type="match status" value="1"/>
</dbReference>
<keyword evidence="4 6" id="KW-0378">Hydrolase</keyword>
<keyword evidence="6" id="KW-0479">Metal-binding</keyword>
<evidence type="ECO:0000256" key="4">
    <source>
        <dbReference type="ARBA" id="ARBA00022801"/>
    </source>
</evidence>